<proteinExistence type="predicted"/>
<dbReference type="AlphaFoldDB" id="A0A7W9W9Y8"/>
<sequence>MTPYNPIRPHLTALHALAVLRWDAGEQAIALRLWQQLCAVVDWLESLKDDRRYWYGHDYDTKVYLEALTMLGREREARAAVAEYNPKFPSLFESYTQHIQVALRRRHHIPGPDAMPRPQRMSVPGRVESALGAADWDRALALLAEVSPHALYEKHRAALRAKVAAALWQAEQTERAVGLLEQAEAEAQTILPSQRNETLHCIAEGWAVFDREQALRVYREAVETLQTIPERSRGGSVDHLILSLETSGFYGETPELLDEVPDWNERPAAHKASLYHGIKCVQQGPTPEALEDLTDALRSAIVALPSGPYEKTVQQSVRALLGASYLPFDLADMKRLREHQWSEPFVEYFCYLYESDQLPVEFRSLLPLKDAEQRAIWRSIPETSKNPERVVKFLKTLRPCLELAYTLARLERFEDALATVEQVMPEDYLREHTPTARSIIRIQASVGITLL</sequence>
<comment type="caution">
    <text evidence="1">The sequence shown here is derived from an EMBL/GenBank/DDBJ whole genome shotgun (WGS) entry which is preliminary data.</text>
</comment>
<dbReference type="Gene3D" id="1.25.40.10">
    <property type="entry name" value="Tetratricopeptide repeat domain"/>
    <property type="match status" value="1"/>
</dbReference>
<evidence type="ECO:0000313" key="2">
    <source>
        <dbReference type="Proteomes" id="UP000520814"/>
    </source>
</evidence>
<dbReference type="InterPro" id="IPR011990">
    <property type="entry name" value="TPR-like_helical_dom_sf"/>
</dbReference>
<dbReference type="Proteomes" id="UP000520814">
    <property type="component" value="Unassembled WGS sequence"/>
</dbReference>
<evidence type="ECO:0008006" key="3">
    <source>
        <dbReference type="Google" id="ProtNLM"/>
    </source>
</evidence>
<protein>
    <recommendedName>
        <fullName evidence="3">Tetratricopeptide repeat protein</fullName>
    </recommendedName>
</protein>
<dbReference type="EMBL" id="JACHGW010000008">
    <property type="protein sequence ID" value="MBB6053730.1"/>
    <property type="molecule type" value="Genomic_DNA"/>
</dbReference>
<keyword evidence="2" id="KW-1185">Reference proteome</keyword>
<organism evidence="1 2">
    <name type="scientific">Armatimonas rosea</name>
    <dbReference type="NCBI Taxonomy" id="685828"/>
    <lineage>
        <taxon>Bacteria</taxon>
        <taxon>Bacillati</taxon>
        <taxon>Armatimonadota</taxon>
        <taxon>Armatimonadia</taxon>
        <taxon>Armatimonadales</taxon>
        <taxon>Armatimonadaceae</taxon>
        <taxon>Armatimonas</taxon>
    </lineage>
</organism>
<accession>A0A7W9W9Y8</accession>
<reference evidence="1 2" key="1">
    <citation type="submission" date="2020-08" db="EMBL/GenBank/DDBJ databases">
        <title>Genomic Encyclopedia of Type Strains, Phase IV (KMG-IV): sequencing the most valuable type-strain genomes for metagenomic binning, comparative biology and taxonomic classification.</title>
        <authorList>
            <person name="Goeker M."/>
        </authorList>
    </citation>
    <scope>NUCLEOTIDE SEQUENCE [LARGE SCALE GENOMIC DNA]</scope>
    <source>
        <strain evidence="1 2">DSM 23562</strain>
    </source>
</reference>
<evidence type="ECO:0000313" key="1">
    <source>
        <dbReference type="EMBL" id="MBB6053730.1"/>
    </source>
</evidence>
<gene>
    <name evidence="1" type="ORF">HNQ39_005572</name>
</gene>
<name>A0A7W9W9Y8_ARMRO</name>
<dbReference type="RefSeq" id="WP_184203821.1">
    <property type="nucleotide sequence ID" value="NZ_JACHGW010000008.1"/>
</dbReference>